<dbReference type="GO" id="GO:0008818">
    <property type="term" value="F:cobalamin 5'-phosphate synthase activity"/>
    <property type="evidence" value="ECO:0007669"/>
    <property type="project" value="UniProtKB-UniRule"/>
</dbReference>
<feature type="transmembrane region" description="Helical" evidence="19">
    <location>
        <begin position="159"/>
        <end position="177"/>
    </location>
</feature>
<evidence type="ECO:0000313" key="20">
    <source>
        <dbReference type="EMBL" id="MBB5022527.1"/>
    </source>
</evidence>
<evidence type="ECO:0000256" key="13">
    <source>
        <dbReference type="ARBA" id="ARBA00023136"/>
    </source>
</evidence>
<evidence type="ECO:0000256" key="4">
    <source>
        <dbReference type="ARBA" id="ARBA00010561"/>
    </source>
</evidence>
<name>A0A7W7Y6A7_9BACT</name>
<evidence type="ECO:0000256" key="1">
    <source>
        <dbReference type="ARBA" id="ARBA00001946"/>
    </source>
</evidence>
<protein>
    <recommendedName>
        <fullName evidence="6 19">Adenosylcobinamide-GDP ribazoletransferase</fullName>
        <ecNumber evidence="5 19">2.7.8.26</ecNumber>
    </recommendedName>
    <alternativeName>
        <fullName evidence="16 19">Cobalamin synthase</fullName>
    </alternativeName>
    <alternativeName>
        <fullName evidence="15 19">Cobalamin-5'-phosphate synthase</fullName>
    </alternativeName>
</protein>
<dbReference type="UniPathway" id="UPA00148">
    <property type="reaction ID" value="UER00238"/>
</dbReference>
<comment type="catalytic activity">
    <reaction evidence="17 19">
        <text>alpha-ribazole + adenosylcob(III)inamide-GDP = adenosylcob(III)alamin + GMP + H(+)</text>
        <dbReference type="Rhea" id="RHEA:16049"/>
        <dbReference type="ChEBI" id="CHEBI:10329"/>
        <dbReference type="ChEBI" id="CHEBI:15378"/>
        <dbReference type="ChEBI" id="CHEBI:18408"/>
        <dbReference type="ChEBI" id="CHEBI:58115"/>
        <dbReference type="ChEBI" id="CHEBI:60487"/>
        <dbReference type="EC" id="2.7.8.26"/>
    </reaction>
</comment>
<keyword evidence="9 19" id="KW-0808">Transferase</keyword>
<evidence type="ECO:0000256" key="5">
    <source>
        <dbReference type="ARBA" id="ARBA00013200"/>
    </source>
</evidence>
<evidence type="ECO:0000256" key="10">
    <source>
        <dbReference type="ARBA" id="ARBA00022692"/>
    </source>
</evidence>
<keyword evidence="8 19" id="KW-0169">Cobalamin biosynthesis</keyword>
<evidence type="ECO:0000256" key="15">
    <source>
        <dbReference type="ARBA" id="ARBA00032605"/>
    </source>
</evidence>
<evidence type="ECO:0000256" key="7">
    <source>
        <dbReference type="ARBA" id="ARBA00022475"/>
    </source>
</evidence>
<keyword evidence="12 19" id="KW-1133">Transmembrane helix</keyword>
<comment type="cofactor">
    <cofactor evidence="1 19">
        <name>Mg(2+)</name>
        <dbReference type="ChEBI" id="CHEBI:18420"/>
    </cofactor>
</comment>
<dbReference type="EMBL" id="JACHID010000012">
    <property type="protein sequence ID" value="MBB5022527.1"/>
    <property type="molecule type" value="Genomic_DNA"/>
</dbReference>
<dbReference type="GO" id="GO:0009236">
    <property type="term" value="P:cobalamin biosynthetic process"/>
    <property type="evidence" value="ECO:0007669"/>
    <property type="project" value="UniProtKB-UniRule"/>
</dbReference>
<evidence type="ECO:0000256" key="19">
    <source>
        <dbReference type="HAMAP-Rule" id="MF_00719"/>
    </source>
</evidence>
<dbReference type="EC" id="2.7.8.26" evidence="5 19"/>
<dbReference type="GO" id="GO:0005886">
    <property type="term" value="C:plasma membrane"/>
    <property type="evidence" value="ECO:0007669"/>
    <property type="project" value="UniProtKB-SubCell"/>
</dbReference>
<gene>
    <name evidence="19" type="primary">cobS</name>
    <name evidence="20" type="ORF">HNR37_001865</name>
</gene>
<comment type="subcellular location">
    <subcellularLocation>
        <location evidence="2 19">Cell membrane</location>
        <topology evidence="2 19">Multi-pass membrane protein</topology>
    </subcellularLocation>
</comment>
<sequence>MRGFLSALGFLTILRLPTGAFHGVAAPGAFAWVGLLIGAGLALVHWLSPPAIAPFVMVLYLVVITGALHLDGLCDSADALFSHRDRARKLEIMRDVHAGTMGVVAIVLVLGAKGLAFAQLQNYAALFLIPALARFGMAVAMQCLHYARSEGLAKPFYGASYRGLLFPGAVLVAISFWMLPTTLFLALMGVFVLFLGLALWWYKRIIGGVTGDMLGALCEVCEVALLLSAVVVLTW</sequence>
<feature type="transmembrane region" description="Helical" evidence="19">
    <location>
        <begin position="214"/>
        <end position="233"/>
    </location>
</feature>
<dbReference type="PANTHER" id="PTHR34148">
    <property type="entry name" value="ADENOSYLCOBINAMIDE-GDP RIBAZOLETRANSFERASE"/>
    <property type="match status" value="1"/>
</dbReference>
<accession>A0A7W7Y6A7</accession>
<feature type="transmembrane region" description="Helical" evidence="19">
    <location>
        <begin position="55"/>
        <end position="74"/>
    </location>
</feature>
<evidence type="ECO:0000256" key="8">
    <source>
        <dbReference type="ARBA" id="ARBA00022573"/>
    </source>
</evidence>
<keyword evidence="21" id="KW-1185">Reference proteome</keyword>
<organism evidence="20 21">
    <name type="scientific">Desulfurispira natronophila</name>
    <dbReference type="NCBI Taxonomy" id="682562"/>
    <lineage>
        <taxon>Bacteria</taxon>
        <taxon>Pseudomonadati</taxon>
        <taxon>Chrysiogenota</taxon>
        <taxon>Chrysiogenia</taxon>
        <taxon>Chrysiogenales</taxon>
        <taxon>Chrysiogenaceae</taxon>
        <taxon>Desulfurispira</taxon>
    </lineage>
</organism>
<evidence type="ECO:0000256" key="6">
    <source>
        <dbReference type="ARBA" id="ARBA00015850"/>
    </source>
</evidence>
<dbReference type="RefSeq" id="WP_183733194.1">
    <property type="nucleotide sequence ID" value="NZ_JACHID010000012.1"/>
</dbReference>
<comment type="pathway">
    <text evidence="3 19">Cofactor biosynthesis; adenosylcobalamin biosynthesis; adenosylcobalamin from cob(II)yrinate a,c-diamide: step 7/7.</text>
</comment>
<evidence type="ECO:0000313" key="21">
    <source>
        <dbReference type="Proteomes" id="UP000528322"/>
    </source>
</evidence>
<evidence type="ECO:0000256" key="14">
    <source>
        <dbReference type="ARBA" id="ARBA00025228"/>
    </source>
</evidence>
<dbReference type="AlphaFoldDB" id="A0A7W7Y6A7"/>
<dbReference type="InterPro" id="IPR003805">
    <property type="entry name" value="CobS"/>
</dbReference>
<feature type="transmembrane region" description="Helical" evidence="19">
    <location>
        <begin position="95"/>
        <end position="117"/>
    </location>
</feature>
<dbReference type="PANTHER" id="PTHR34148:SF1">
    <property type="entry name" value="ADENOSYLCOBINAMIDE-GDP RIBAZOLETRANSFERASE"/>
    <property type="match status" value="1"/>
</dbReference>
<dbReference type="Pfam" id="PF02654">
    <property type="entry name" value="CobS"/>
    <property type="match status" value="1"/>
</dbReference>
<comment type="function">
    <text evidence="14 19">Joins adenosylcobinamide-GDP and alpha-ribazole to generate adenosylcobalamin (Ado-cobalamin). Also synthesizes adenosylcobalamin 5'-phosphate from adenosylcobinamide-GDP and alpha-ribazole 5'-phosphate.</text>
</comment>
<comment type="caution">
    <text evidence="20">The sequence shown here is derived from an EMBL/GenBank/DDBJ whole genome shotgun (WGS) entry which is preliminary data.</text>
</comment>
<feature type="transmembrane region" description="Helical" evidence="19">
    <location>
        <begin position="183"/>
        <end position="202"/>
    </location>
</feature>
<dbReference type="Proteomes" id="UP000528322">
    <property type="component" value="Unassembled WGS sequence"/>
</dbReference>
<evidence type="ECO:0000256" key="18">
    <source>
        <dbReference type="ARBA" id="ARBA00049504"/>
    </source>
</evidence>
<evidence type="ECO:0000256" key="17">
    <source>
        <dbReference type="ARBA" id="ARBA00048623"/>
    </source>
</evidence>
<proteinExistence type="inferred from homology"/>
<comment type="similarity">
    <text evidence="4 19">Belongs to the CobS family.</text>
</comment>
<keyword evidence="13 19" id="KW-0472">Membrane</keyword>
<evidence type="ECO:0000256" key="9">
    <source>
        <dbReference type="ARBA" id="ARBA00022679"/>
    </source>
</evidence>
<reference evidence="20 21" key="1">
    <citation type="submission" date="2020-08" db="EMBL/GenBank/DDBJ databases">
        <title>Genomic Encyclopedia of Type Strains, Phase IV (KMG-IV): sequencing the most valuable type-strain genomes for metagenomic binning, comparative biology and taxonomic classification.</title>
        <authorList>
            <person name="Goeker M."/>
        </authorList>
    </citation>
    <scope>NUCLEOTIDE SEQUENCE [LARGE SCALE GENOMIC DNA]</scope>
    <source>
        <strain evidence="20 21">DSM 22071</strain>
    </source>
</reference>
<evidence type="ECO:0000256" key="3">
    <source>
        <dbReference type="ARBA" id="ARBA00004663"/>
    </source>
</evidence>
<evidence type="ECO:0000256" key="12">
    <source>
        <dbReference type="ARBA" id="ARBA00022989"/>
    </source>
</evidence>
<comment type="catalytic activity">
    <reaction evidence="18 19">
        <text>alpha-ribazole 5'-phosphate + adenosylcob(III)inamide-GDP = adenosylcob(III)alamin 5'-phosphate + GMP + H(+)</text>
        <dbReference type="Rhea" id="RHEA:23560"/>
        <dbReference type="ChEBI" id="CHEBI:15378"/>
        <dbReference type="ChEBI" id="CHEBI:57918"/>
        <dbReference type="ChEBI" id="CHEBI:58115"/>
        <dbReference type="ChEBI" id="CHEBI:60487"/>
        <dbReference type="ChEBI" id="CHEBI:60493"/>
        <dbReference type="EC" id="2.7.8.26"/>
    </reaction>
</comment>
<evidence type="ECO:0000256" key="11">
    <source>
        <dbReference type="ARBA" id="ARBA00022842"/>
    </source>
</evidence>
<evidence type="ECO:0000256" key="2">
    <source>
        <dbReference type="ARBA" id="ARBA00004651"/>
    </source>
</evidence>
<dbReference type="GO" id="GO:0051073">
    <property type="term" value="F:adenosylcobinamide-GDP ribazoletransferase activity"/>
    <property type="evidence" value="ECO:0007669"/>
    <property type="project" value="UniProtKB-UniRule"/>
</dbReference>
<keyword evidence="11 19" id="KW-0460">Magnesium</keyword>
<feature type="transmembrane region" description="Helical" evidence="19">
    <location>
        <begin position="123"/>
        <end position="147"/>
    </location>
</feature>
<evidence type="ECO:0000256" key="16">
    <source>
        <dbReference type="ARBA" id="ARBA00032853"/>
    </source>
</evidence>
<keyword evidence="7 19" id="KW-1003">Cell membrane</keyword>
<dbReference type="HAMAP" id="MF_00719">
    <property type="entry name" value="CobS"/>
    <property type="match status" value="1"/>
</dbReference>
<keyword evidence="10 19" id="KW-0812">Transmembrane</keyword>